<evidence type="ECO:0000256" key="1">
    <source>
        <dbReference type="ARBA" id="ARBA00005644"/>
    </source>
</evidence>
<dbReference type="PRINTS" id="PR00457">
    <property type="entry name" value="ANPEROXIDASE"/>
</dbReference>
<dbReference type="Gene3D" id="1.10.238.10">
    <property type="entry name" value="EF-hand"/>
    <property type="match status" value="1"/>
</dbReference>
<dbReference type="InterPro" id="IPR011992">
    <property type="entry name" value="EF-hand-dom_pair"/>
</dbReference>
<dbReference type="InterPro" id="IPR037120">
    <property type="entry name" value="Haem_peroxidase_sf_animal"/>
</dbReference>
<dbReference type="WBParaSite" id="GPLIN_001415200">
    <property type="protein sequence ID" value="GPLIN_001415200"/>
    <property type="gene ID" value="GPLIN_001415200"/>
</dbReference>
<dbReference type="SUPFAM" id="SSF48113">
    <property type="entry name" value="Heme-dependent peroxidases"/>
    <property type="match status" value="1"/>
</dbReference>
<proteinExistence type="inferred from homology"/>
<dbReference type="InterPro" id="IPR010255">
    <property type="entry name" value="Haem_peroxidase_sf"/>
</dbReference>
<dbReference type="Proteomes" id="UP000050741">
    <property type="component" value="Unassembled WGS sequence"/>
</dbReference>
<dbReference type="SMART" id="SM00054">
    <property type="entry name" value="EFh"/>
    <property type="match status" value="2"/>
</dbReference>
<dbReference type="Pfam" id="PF13499">
    <property type="entry name" value="EF-hand_7"/>
    <property type="match status" value="1"/>
</dbReference>
<evidence type="ECO:0000256" key="2">
    <source>
        <dbReference type="ARBA" id="ARBA00012698"/>
    </source>
</evidence>
<evidence type="ECO:0000313" key="10">
    <source>
        <dbReference type="WBParaSite" id="GPLIN_001415200"/>
    </source>
</evidence>
<dbReference type="InterPro" id="IPR019791">
    <property type="entry name" value="Haem_peroxidase_animal"/>
</dbReference>
<keyword evidence="5" id="KW-0376">Hydrogen peroxide</keyword>
<comment type="catalytic activity">
    <reaction evidence="7">
        <text>NADPH + O2 + H(+) = H2O2 + NADP(+)</text>
        <dbReference type="Rhea" id="RHEA:11260"/>
        <dbReference type="ChEBI" id="CHEBI:15378"/>
        <dbReference type="ChEBI" id="CHEBI:15379"/>
        <dbReference type="ChEBI" id="CHEBI:16240"/>
        <dbReference type="ChEBI" id="CHEBI:57783"/>
        <dbReference type="ChEBI" id="CHEBI:58349"/>
        <dbReference type="EC" id="1.6.3.1"/>
    </reaction>
</comment>
<name>A0A183CMP6_GLOPA</name>
<dbReference type="GO" id="GO:0004601">
    <property type="term" value="F:peroxidase activity"/>
    <property type="evidence" value="ECO:0007669"/>
    <property type="project" value="UniProtKB-KW"/>
</dbReference>
<dbReference type="PROSITE" id="PS00018">
    <property type="entry name" value="EF_HAND_1"/>
    <property type="match status" value="1"/>
</dbReference>
<organism evidence="9 10">
    <name type="scientific">Globodera pallida</name>
    <name type="common">Potato cyst nematode worm</name>
    <name type="synonym">Heterodera pallida</name>
    <dbReference type="NCBI Taxonomy" id="36090"/>
    <lineage>
        <taxon>Eukaryota</taxon>
        <taxon>Metazoa</taxon>
        <taxon>Ecdysozoa</taxon>
        <taxon>Nematoda</taxon>
        <taxon>Chromadorea</taxon>
        <taxon>Rhabditida</taxon>
        <taxon>Tylenchina</taxon>
        <taxon>Tylenchomorpha</taxon>
        <taxon>Tylenchoidea</taxon>
        <taxon>Heteroderidae</taxon>
        <taxon>Heteroderinae</taxon>
        <taxon>Globodera</taxon>
    </lineage>
</organism>
<dbReference type="PROSITE" id="PS50292">
    <property type="entry name" value="PEROXIDASE_3"/>
    <property type="match status" value="1"/>
</dbReference>
<feature type="domain" description="EF-hand" evidence="8">
    <location>
        <begin position="378"/>
        <end position="413"/>
    </location>
</feature>
<dbReference type="SUPFAM" id="SSF47473">
    <property type="entry name" value="EF-hand"/>
    <property type="match status" value="1"/>
</dbReference>
<dbReference type="Pfam" id="PF03098">
    <property type="entry name" value="An_peroxidase"/>
    <property type="match status" value="1"/>
</dbReference>
<dbReference type="PROSITE" id="PS50222">
    <property type="entry name" value="EF_HAND_2"/>
    <property type="match status" value="1"/>
</dbReference>
<dbReference type="GO" id="GO:0016174">
    <property type="term" value="F:NAD(P)H oxidase H2O2-forming activity"/>
    <property type="evidence" value="ECO:0007669"/>
    <property type="project" value="UniProtKB-EC"/>
</dbReference>
<dbReference type="GO" id="GO:0042744">
    <property type="term" value="P:hydrogen peroxide catabolic process"/>
    <property type="evidence" value="ECO:0007669"/>
    <property type="project" value="UniProtKB-KW"/>
</dbReference>
<evidence type="ECO:0000313" key="9">
    <source>
        <dbReference type="Proteomes" id="UP000050741"/>
    </source>
</evidence>
<evidence type="ECO:0000256" key="5">
    <source>
        <dbReference type="ARBA" id="ARBA00023324"/>
    </source>
</evidence>
<dbReference type="AlphaFoldDB" id="A0A183CMP6"/>
<dbReference type="Gene3D" id="1.10.640.10">
    <property type="entry name" value="Haem peroxidase domain superfamily, animal type"/>
    <property type="match status" value="1"/>
</dbReference>
<evidence type="ECO:0000256" key="6">
    <source>
        <dbReference type="ARBA" id="ARBA00047455"/>
    </source>
</evidence>
<evidence type="ECO:0000256" key="4">
    <source>
        <dbReference type="ARBA" id="ARBA00022837"/>
    </source>
</evidence>
<keyword evidence="9" id="KW-1185">Reference proteome</keyword>
<dbReference type="GO" id="GO:0005509">
    <property type="term" value="F:calcium ion binding"/>
    <property type="evidence" value="ECO:0007669"/>
    <property type="project" value="InterPro"/>
</dbReference>
<dbReference type="InterPro" id="IPR018247">
    <property type="entry name" value="EF_Hand_1_Ca_BS"/>
</dbReference>
<dbReference type="GO" id="GO:0020037">
    <property type="term" value="F:heme binding"/>
    <property type="evidence" value="ECO:0007669"/>
    <property type="project" value="InterPro"/>
</dbReference>
<keyword evidence="3" id="KW-0575">Peroxidase</keyword>
<evidence type="ECO:0000259" key="8">
    <source>
        <dbReference type="PROSITE" id="PS50222"/>
    </source>
</evidence>
<reference evidence="9" key="1">
    <citation type="submission" date="2014-05" db="EMBL/GenBank/DDBJ databases">
        <title>The genome and life-stage specific transcriptomes of Globodera pallida elucidate key aspects of plant parasitism by a cyst nematode.</title>
        <authorList>
            <person name="Cotton J.A."/>
            <person name="Lilley C.J."/>
            <person name="Jones L.M."/>
            <person name="Kikuchi T."/>
            <person name="Reid A.J."/>
            <person name="Thorpe P."/>
            <person name="Tsai I.J."/>
            <person name="Beasley H."/>
            <person name="Blok V."/>
            <person name="Cock P.J.A."/>
            <person name="Van den Akker S.E."/>
            <person name="Holroyd N."/>
            <person name="Hunt M."/>
            <person name="Mantelin S."/>
            <person name="Naghra H."/>
            <person name="Pain A."/>
            <person name="Palomares-Rius J.E."/>
            <person name="Zarowiecki M."/>
            <person name="Berriman M."/>
            <person name="Jones J.T."/>
            <person name="Urwin P.E."/>
        </authorList>
    </citation>
    <scope>NUCLEOTIDE SEQUENCE [LARGE SCALE GENOMIC DNA]</scope>
    <source>
        <strain evidence="9">Lindley</strain>
    </source>
</reference>
<comment type="catalytic activity">
    <reaction evidence="6">
        <text>NADH + O2 + H(+) = H2O2 + NAD(+)</text>
        <dbReference type="Rhea" id="RHEA:11264"/>
        <dbReference type="ChEBI" id="CHEBI:15378"/>
        <dbReference type="ChEBI" id="CHEBI:15379"/>
        <dbReference type="ChEBI" id="CHEBI:16240"/>
        <dbReference type="ChEBI" id="CHEBI:57540"/>
        <dbReference type="ChEBI" id="CHEBI:57945"/>
        <dbReference type="EC" id="1.6.3.1"/>
    </reaction>
</comment>
<reference evidence="10" key="2">
    <citation type="submission" date="2016-06" db="UniProtKB">
        <authorList>
            <consortium name="WormBaseParasite"/>
        </authorList>
    </citation>
    <scope>IDENTIFICATION</scope>
</reference>
<dbReference type="InterPro" id="IPR002048">
    <property type="entry name" value="EF_hand_dom"/>
</dbReference>
<comment type="similarity">
    <text evidence="1">In the N-terminal section; belongs to the peroxidase family.</text>
</comment>
<sequence length="427" mass="48973">MQSTQNSCPLEMHKIPVERCDPVFDKACEGKTDIPFTRAKYDKTTGHGLNSPREQINERTSWIDASFLYSTQEPWVAALRSFENGTMLEGMAGYPPFNGQHHIPLINPPPPQIHRLMNPERLFILGDPRINENPGLLSFGLILFRWHNMQARRLQKEFPSWTDEELFQGARRLVIATLQLRVLKRRSGGVLRKLDFKEVHAIGVTVTRKSARSRALHAAGMHVRGPFVCIKTPKHYDVVLRLPSEQHWAKLRVALSVCMRKHGKSMTEDEADNDVLLEAAETKDKRQAKLDHFFREAYSRAFNMPQLSDHTTDFNTYASAQVMNMTLTKAEFAEALGMRANDLFVQRMFACMAHDAQNDTTVTFQEFLEVLRKFTQGSLREKLQLVFDMCDRNREGRVQRQEFCEFVKSLNMAAGVKIGQEASVFNT</sequence>
<dbReference type="EC" id="1.6.3.1" evidence="2"/>
<dbReference type="CDD" id="cd00051">
    <property type="entry name" value="EFh"/>
    <property type="match status" value="1"/>
</dbReference>
<dbReference type="GO" id="GO:0006979">
    <property type="term" value="P:response to oxidative stress"/>
    <property type="evidence" value="ECO:0007669"/>
    <property type="project" value="InterPro"/>
</dbReference>
<evidence type="ECO:0000256" key="7">
    <source>
        <dbReference type="ARBA" id="ARBA00048762"/>
    </source>
</evidence>
<dbReference type="PANTHER" id="PTHR11475:SF144">
    <property type="entry name" value="NAD(P)H OXIDASE (H2O2-FORMING)"/>
    <property type="match status" value="1"/>
</dbReference>
<protein>
    <recommendedName>
        <fullName evidence="2">NAD(P)H oxidase (H2O2-forming)</fullName>
        <ecNumber evidence="2">1.6.3.1</ecNumber>
    </recommendedName>
</protein>
<accession>A0A183CMP6</accession>
<keyword evidence="4" id="KW-0106">Calcium</keyword>
<keyword evidence="3" id="KW-0560">Oxidoreductase</keyword>
<evidence type="ECO:0000256" key="3">
    <source>
        <dbReference type="ARBA" id="ARBA00022559"/>
    </source>
</evidence>
<dbReference type="PANTHER" id="PTHR11475">
    <property type="entry name" value="OXIDASE/PEROXIDASE"/>
    <property type="match status" value="1"/>
</dbReference>